<protein>
    <submittedName>
        <fullName evidence="1">Uncharacterized protein</fullName>
    </submittedName>
</protein>
<gene>
    <name evidence="1" type="ORF">FO440_16380</name>
</gene>
<name>A0A556MHE2_9SPHI</name>
<evidence type="ECO:0000313" key="2">
    <source>
        <dbReference type="Proteomes" id="UP000318733"/>
    </source>
</evidence>
<sequence length="78" mass="9295">MIKRIAQFFCRHKYPAVHFDIHEYVKVYTCPNCGKKKTVNISDKPEYVKVLPTDYYAYQQSLKKVYDEEIDDVEKIGD</sequence>
<dbReference type="Proteomes" id="UP000318733">
    <property type="component" value="Unassembled WGS sequence"/>
</dbReference>
<dbReference type="EMBL" id="VLPK01000003">
    <property type="protein sequence ID" value="TSJ39326.1"/>
    <property type="molecule type" value="Genomic_DNA"/>
</dbReference>
<accession>A0A556MHE2</accession>
<dbReference type="AlphaFoldDB" id="A0A556MHE2"/>
<evidence type="ECO:0000313" key="1">
    <source>
        <dbReference type="EMBL" id="TSJ39326.1"/>
    </source>
</evidence>
<proteinExistence type="predicted"/>
<organism evidence="1 2">
    <name type="scientific">Mucilaginibacter corticis</name>
    <dbReference type="NCBI Taxonomy" id="2597670"/>
    <lineage>
        <taxon>Bacteria</taxon>
        <taxon>Pseudomonadati</taxon>
        <taxon>Bacteroidota</taxon>
        <taxon>Sphingobacteriia</taxon>
        <taxon>Sphingobacteriales</taxon>
        <taxon>Sphingobacteriaceae</taxon>
        <taxon>Mucilaginibacter</taxon>
    </lineage>
</organism>
<keyword evidence="2" id="KW-1185">Reference proteome</keyword>
<reference evidence="1 2" key="1">
    <citation type="submission" date="2019-07" db="EMBL/GenBank/DDBJ databases">
        <authorList>
            <person name="Huq M.A."/>
        </authorList>
    </citation>
    <scope>NUCLEOTIDE SEQUENCE [LARGE SCALE GENOMIC DNA]</scope>
    <source>
        <strain evidence="1 2">MAH-19</strain>
    </source>
</reference>
<dbReference type="RefSeq" id="WP_144249363.1">
    <property type="nucleotide sequence ID" value="NZ_VLPK01000003.1"/>
</dbReference>
<comment type="caution">
    <text evidence="1">The sequence shown here is derived from an EMBL/GenBank/DDBJ whole genome shotgun (WGS) entry which is preliminary data.</text>
</comment>